<evidence type="ECO:0000313" key="2">
    <source>
        <dbReference type="EMBL" id="MBP1296423.1"/>
    </source>
</evidence>
<dbReference type="PANTHER" id="PTHR14139:SF2">
    <property type="entry name" value="CALSYNTENIN-1"/>
    <property type="match status" value="1"/>
</dbReference>
<name>A0A8I2C6R4_BRAEL</name>
<dbReference type="Pfam" id="PF17803">
    <property type="entry name" value="Cadherin_4"/>
    <property type="match status" value="6"/>
</dbReference>
<dbReference type="PANTHER" id="PTHR14139">
    <property type="entry name" value="CALSYNTENIN"/>
    <property type="match status" value="1"/>
</dbReference>
<feature type="domain" description="RapA2 cadherin-like" evidence="1">
    <location>
        <begin position="266"/>
        <end position="340"/>
    </location>
</feature>
<dbReference type="Gene3D" id="2.60.40.10">
    <property type="entry name" value="Immunoglobulins"/>
    <property type="match status" value="6"/>
</dbReference>
<reference evidence="2" key="1">
    <citation type="submission" date="2021-02" db="EMBL/GenBank/DDBJ databases">
        <title>Genomic Encyclopedia of Type Strains, Phase IV (KMG-V): Genome sequencing to study the core and pangenomes of soil and plant-associated prokaryotes.</title>
        <authorList>
            <person name="Whitman W."/>
        </authorList>
    </citation>
    <scope>NUCLEOTIDE SEQUENCE</scope>
    <source>
        <strain evidence="2">USDA 406</strain>
    </source>
</reference>
<proteinExistence type="predicted"/>
<feature type="domain" description="RapA2 cadherin-like" evidence="1">
    <location>
        <begin position="589"/>
        <end position="661"/>
    </location>
</feature>
<feature type="domain" description="RapA2 cadherin-like" evidence="1">
    <location>
        <begin position="375"/>
        <end position="447"/>
    </location>
</feature>
<evidence type="ECO:0000313" key="3">
    <source>
        <dbReference type="Proteomes" id="UP000673383"/>
    </source>
</evidence>
<organism evidence="2 3">
    <name type="scientific">Bradyrhizobium elkanii</name>
    <dbReference type="NCBI Taxonomy" id="29448"/>
    <lineage>
        <taxon>Bacteria</taxon>
        <taxon>Pseudomonadati</taxon>
        <taxon>Pseudomonadota</taxon>
        <taxon>Alphaproteobacteria</taxon>
        <taxon>Hyphomicrobiales</taxon>
        <taxon>Nitrobacteraceae</taxon>
        <taxon>Bradyrhizobium</taxon>
    </lineage>
</organism>
<dbReference type="InterPro" id="IPR013783">
    <property type="entry name" value="Ig-like_fold"/>
</dbReference>
<dbReference type="EMBL" id="JAFICZ010000001">
    <property type="protein sequence ID" value="MBP1296423.1"/>
    <property type="molecule type" value="Genomic_DNA"/>
</dbReference>
<gene>
    <name evidence="2" type="ORF">JOH49_006176</name>
</gene>
<dbReference type="NCBIfam" id="TIGR01965">
    <property type="entry name" value="VCBS_repeat"/>
    <property type="match status" value="7"/>
</dbReference>
<sequence length="1820" mass="180691">MATQTTGGGSTTSFGNTPQAQDDLFTTGLVTSNGTTSVSLTEDNLQIVYFNVMANDLGGNSKSLFSIDNGISAGGTSPTDLITQDTARAESTTSDTSLYGAKIWITSDGKVGYDATTLSAAFKAQLDALQAGQVLNDTFTYAIRLGNGTLSWATATVQFAGANDAAVISGMTSGTAVEAGGVNNAVTGTPMVSGTLTDTDVDNTPNTFQVAAAGSATDHHYGTFQMTAGGTWTYTLDNSNTAVQGLNVGGHLTDTFTVRTIDGTAQQITVTINGANDAAVITGDVAKSVTEATEPNGGGTSTVSGTLSATDVDNASTAFSVVTDGTHGSLSISAAGAWTYTLNNADAAVDALNTSSTPLVDHITVQTADGTQQVIDITINGANDAAVITGDVAKSVTEATEPNGGGTSTVSGTLSATDVDNASTAFSVVTDGTHGSLSISAAGAWTYTLNNADAAVDALNTSSTPLVDHITVQTADGTQQVIDITINGANDAAVITGDVAKSVTEATEPNGGGTSTVSGTLSATDVDNASTAFSVVTDGTHGSLSISAAGAWTYTLNNADAAVDALNTSSTPLVDHITVQTADGTQQVIDITINGANDAAVITGDVAKSVTEATEPNGGGTSTVSGTLSATDVDNASTAFSVVTDGTHGSLSISAAGAWTYTLNNADAAVDALNTSSTPLVDHITVQTADGTQQVIDITINGANDAAVITGDVAKSVTEATEPNGGGTSTVSGTLSATDVDNASTAFSVVTDGTHGSLSISAAGAWTYTLNNADAAVDALNTSSTPLVDHITVQTADGTQQVIDITINGANDAAVISTNGGLLSYTENQAATAIDTGLTVSDVDSANLTGAKVSIIGNFAAGQDVLGFTNQNGITGNYNASTGVLTLSGSATVAQYQAALASVTYFNSSDNPSGASRTISYQVDDGSGSNNLSNVATSTVAVTPVNDAPTLAATASNPTFMEAAGSSQAAAVSVFSSANASTVDSGQTITALTFTIGGLQDGANEKISVDGTAITLGTNSSGTTATNGMSYSVTIASGTATVSLTKAAGISAAAADTLINAITYQDTNVDNPTAGTRAVTLTSIKDSGGTANGGVDASSLHIESDVTVGAVNDGPVNSVPGAQTVSYQSTTAISGFAVTDVDVGTSPIKITLSAQHGNLALGSATGLTFSDSQGDHQMVFTGTLANVNAALATLTYKGDNGYSGPDSISIVSNDQGATGAGGALSDSDSVSVIVSAPADTTPPTAIISLGTNSKPTATFSVTFSEVVTNVTTDDFQLTGTAAGTSGLSISSVSGSGASYVVTVNYAPGQASGDSLGINLKANTDIKDAAGNVALGVTGPQFIHLAPAGVAGQPLNLGFSDPSGSGAPVTLTVNNLPDGWTVLYGTKLGDGTWTVTTSDVSALTVTTPADYMGAAVLNVSMSWSNADGSTGTAYVTDNVEAYAPGSPIFAWSGNDTLTGADGHDRFVFAQPIGHDVVHSFEVSFDVIDLISYGWQSFADVQAHTADDADGNAVITLAGGQTITLDGVHTADLTAANFEFDVTPTVDNPGVMTIGDGAMLPLSGIINNTGEIDLQGAGDDTLLQLIQTGIKLEGGGHVVLSDDDHNIVAGTASSVTLDNVDNVISGAGQIGQGSLTLSNEGTIDATGSHALVIDTGANVIANAGTLEATGTGGLVLASAVANSGLIWANGGTVTAEGEVTGIGNALISGAGSIEFGAASAAGVTFDTTAAGHLILDDAFHFSGTVRGFDGNDDIDIKGISFGAGTTLSFTENQTGTGGTLTVSDGAHTANIVLLGQYDPNGFAEKADATNGTMITYDPHHMA</sequence>
<comment type="caution">
    <text evidence="2">The sequence shown here is derived from an EMBL/GenBank/DDBJ whole genome shotgun (WGS) entry which is preliminary data.</text>
</comment>
<dbReference type="Proteomes" id="UP000673383">
    <property type="component" value="Unassembled WGS sequence"/>
</dbReference>
<feature type="domain" description="RapA2 cadherin-like" evidence="1">
    <location>
        <begin position="482"/>
        <end position="554"/>
    </location>
</feature>
<evidence type="ECO:0000259" key="1">
    <source>
        <dbReference type="Pfam" id="PF17803"/>
    </source>
</evidence>
<protein>
    <submittedName>
        <fullName evidence="2">VCBS repeat-containing protein</fullName>
    </submittedName>
</protein>
<dbReference type="InterPro" id="IPR010221">
    <property type="entry name" value="VCBS_dom"/>
</dbReference>
<accession>A0A8I2C6R4</accession>
<feature type="domain" description="RapA2 cadherin-like" evidence="1">
    <location>
        <begin position="696"/>
        <end position="768"/>
    </location>
</feature>
<feature type="domain" description="RapA2 cadherin-like" evidence="1">
    <location>
        <begin position="153"/>
        <end position="234"/>
    </location>
</feature>
<dbReference type="RefSeq" id="WP_209944576.1">
    <property type="nucleotide sequence ID" value="NZ_JAFICZ010000001.1"/>
</dbReference>
<dbReference type="InterPro" id="IPR040853">
    <property type="entry name" value="RapA2_cadherin-like"/>
</dbReference>